<gene>
    <name evidence="1" type="ORF">KC01_LOCUS14023</name>
</gene>
<dbReference type="AlphaFoldDB" id="A0AAV2K641"/>
<dbReference type="Proteomes" id="UP001497482">
    <property type="component" value="Chromosome 16"/>
</dbReference>
<proteinExistence type="predicted"/>
<sequence length="66" mass="7115">MFSPCLRRFPPGTLNLDDDGSGDALNGGAKYDNMNDDLHDYDPTNHGAGTVHIARGESFVSPAMYV</sequence>
<organism evidence="1 2">
    <name type="scientific">Knipowitschia caucasica</name>
    <name type="common">Caucasian dwarf goby</name>
    <name type="synonym">Pomatoschistus caucasicus</name>
    <dbReference type="NCBI Taxonomy" id="637954"/>
    <lineage>
        <taxon>Eukaryota</taxon>
        <taxon>Metazoa</taxon>
        <taxon>Chordata</taxon>
        <taxon>Craniata</taxon>
        <taxon>Vertebrata</taxon>
        <taxon>Euteleostomi</taxon>
        <taxon>Actinopterygii</taxon>
        <taxon>Neopterygii</taxon>
        <taxon>Teleostei</taxon>
        <taxon>Neoteleostei</taxon>
        <taxon>Acanthomorphata</taxon>
        <taxon>Gobiaria</taxon>
        <taxon>Gobiiformes</taxon>
        <taxon>Gobioidei</taxon>
        <taxon>Gobiidae</taxon>
        <taxon>Gobiinae</taxon>
        <taxon>Knipowitschia</taxon>
    </lineage>
</organism>
<evidence type="ECO:0000313" key="1">
    <source>
        <dbReference type="EMBL" id="CAL1583567.1"/>
    </source>
</evidence>
<evidence type="ECO:0000313" key="2">
    <source>
        <dbReference type="Proteomes" id="UP001497482"/>
    </source>
</evidence>
<name>A0AAV2K641_KNICA</name>
<reference evidence="1 2" key="1">
    <citation type="submission" date="2024-04" db="EMBL/GenBank/DDBJ databases">
        <authorList>
            <person name="Waldvogel A.-M."/>
            <person name="Schoenle A."/>
        </authorList>
    </citation>
    <scope>NUCLEOTIDE SEQUENCE [LARGE SCALE GENOMIC DNA]</scope>
</reference>
<protein>
    <submittedName>
        <fullName evidence="1">Uncharacterized protein</fullName>
    </submittedName>
</protein>
<accession>A0AAV2K641</accession>
<keyword evidence="2" id="KW-1185">Reference proteome</keyword>
<dbReference type="EMBL" id="OZ035838">
    <property type="protein sequence ID" value="CAL1583567.1"/>
    <property type="molecule type" value="Genomic_DNA"/>
</dbReference>